<comment type="caution">
    <text evidence="2">The sequence shown here is derived from an EMBL/GenBank/DDBJ whole genome shotgun (WGS) entry which is preliminary data.</text>
</comment>
<evidence type="ECO:0000256" key="1">
    <source>
        <dbReference type="SAM" id="MobiDB-lite"/>
    </source>
</evidence>
<keyword evidence="3" id="KW-1185">Reference proteome</keyword>
<accession>A0AAE8MYW9</accession>
<evidence type="ECO:0000313" key="2">
    <source>
        <dbReference type="EMBL" id="SPO03281.1"/>
    </source>
</evidence>
<dbReference type="EMBL" id="ONZQ02000008">
    <property type="protein sequence ID" value="SPO03281.1"/>
    <property type="molecule type" value="Genomic_DNA"/>
</dbReference>
<gene>
    <name evidence="2" type="ORF">DNG_05963</name>
</gene>
<reference evidence="2" key="1">
    <citation type="submission" date="2018-03" db="EMBL/GenBank/DDBJ databases">
        <authorList>
            <person name="Guldener U."/>
        </authorList>
    </citation>
    <scope>NUCLEOTIDE SEQUENCE</scope>
</reference>
<dbReference type="Proteomes" id="UP001187682">
    <property type="component" value="Unassembled WGS sequence"/>
</dbReference>
<proteinExistence type="predicted"/>
<evidence type="ECO:0000313" key="3">
    <source>
        <dbReference type="Proteomes" id="UP001187682"/>
    </source>
</evidence>
<dbReference type="AlphaFoldDB" id="A0AAE8MYW9"/>
<sequence>MCLAESLQYASCGCYHGCRTLFHCPRGTSHPAVCYNLETQGVAREEGFCPPCTVKNRQKESLGVLAGDDVENARRVVDRAVGGRVRVKPVAYNDLAPRHRVDRRSEDSSRDDGDLALWLRAGAFPIGNDCMTHMDTCITPPPPYQRAGGDVRTDYFEKSEERHKGSHGPGHVFADSRYPDSSTALPPPYHSTGDMSPWISVGRK</sequence>
<organism evidence="2 3">
    <name type="scientific">Cephalotrichum gorgonifer</name>
    <dbReference type="NCBI Taxonomy" id="2041049"/>
    <lineage>
        <taxon>Eukaryota</taxon>
        <taxon>Fungi</taxon>
        <taxon>Dikarya</taxon>
        <taxon>Ascomycota</taxon>
        <taxon>Pezizomycotina</taxon>
        <taxon>Sordariomycetes</taxon>
        <taxon>Hypocreomycetidae</taxon>
        <taxon>Microascales</taxon>
        <taxon>Microascaceae</taxon>
        <taxon>Cephalotrichum</taxon>
    </lineage>
</organism>
<feature type="region of interest" description="Disordered" evidence="1">
    <location>
        <begin position="157"/>
        <end position="204"/>
    </location>
</feature>
<protein>
    <submittedName>
        <fullName evidence="2">Uncharacterized protein</fullName>
    </submittedName>
</protein>
<name>A0AAE8MYW9_9PEZI</name>